<organism evidence="3 4">
    <name type="scientific">Paenibacillus chitinolyticus</name>
    <dbReference type="NCBI Taxonomy" id="79263"/>
    <lineage>
        <taxon>Bacteria</taxon>
        <taxon>Bacillati</taxon>
        <taxon>Bacillota</taxon>
        <taxon>Bacilli</taxon>
        <taxon>Bacillales</taxon>
        <taxon>Paenibacillaceae</taxon>
        <taxon>Paenibacillus</taxon>
    </lineage>
</organism>
<dbReference type="AlphaFoldDB" id="A0A410WVY2"/>
<dbReference type="Proteomes" id="UP001527202">
    <property type="component" value="Unassembled WGS sequence"/>
</dbReference>
<keyword evidence="5" id="KW-1185">Reference proteome</keyword>
<dbReference type="RefSeq" id="WP_042228065.1">
    <property type="nucleotide sequence ID" value="NZ_CP026520.1"/>
</dbReference>
<evidence type="ECO:0000313" key="5">
    <source>
        <dbReference type="Proteomes" id="UP001527202"/>
    </source>
</evidence>
<dbReference type="GeneID" id="95375779"/>
<evidence type="ECO:0000313" key="3">
    <source>
        <dbReference type="EMBL" id="QAV18589.1"/>
    </source>
</evidence>
<protein>
    <recommendedName>
        <fullName evidence="6">Pilus assembly protein</fullName>
    </recommendedName>
</protein>
<dbReference type="OrthoDB" id="2388573at2"/>
<keyword evidence="1" id="KW-1133">Transmembrane helix</keyword>
<reference evidence="2 5" key="2">
    <citation type="submission" date="2022-05" db="EMBL/GenBank/DDBJ databases">
        <title>Genome Sequencing of Bee-Associated Microbes.</title>
        <authorList>
            <person name="Dunlap C."/>
        </authorList>
    </citation>
    <scope>NUCLEOTIDE SEQUENCE [LARGE SCALE GENOMIC DNA]</scope>
    <source>
        <strain evidence="2 5">NRRL B-23120</strain>
    </source>
</reference>
<dbReference type="EMBL" id="CP026520">
    <property type="protein sequence ID" value="QAV18589.1"/>
    <property type="molecule type" value="Genomic_DNA"/>
</dbReference>
<accession>A0A410WVY2</accession>
<dbReference type="EMBL" id="JAMDMJ010000023">
    <property type="protein sequence ID" value="MCY9597600.1"/>
    <property type="molecule type" value="Genomic_DNA"/>
</dbReference>
<evidence type="ECO:0000313" key="2">
    <source>
        <dbReference type="EMBL" id="MCY9597600.1"/>
    </source>
</evidence>
<sequence>MRMFRKSEQGGMVLEAALILPMFVGFIVALIVCIQIAVADMALRSVVSESTKVLAAGLYPAEVLYKQGKESFDQTALASGGQQVMDTLQNLREQAAQAGEFIDSVEAYLPDPVIGLLSWVRQTGESGVDGAKESASSALRDAMKPIVYSFADKRILKKERFRISGVTLPSLTSRERAYLGFEVTYDFPLAVPFFNRTLVLKKKALERVWLGA</sequence>
<evidence type="ECO:0000313" key="4">
    <source>
        <dbReference type="Proteomes" id="UP000288943"/>
    </source>
</evidence>
<evidence type="ECO:0008006" key="6">
    <source>
        <dbReference type="Google" id="ProtNLM"/>
    </source>
</evidence>
<proteinExistence type="predicted"/>
<keyword evidence="1" id="KW-0472">Membrane</keyword>
<dbReference type="KEGG" id="pchi:PC41400_13250"/>
<feature type="transmembrane region" description="Helical" evidence="1">
    <location>
        <begin position="12"/>
        <end position="38"/>
    </location>
</feature>
<evidence type="ECO:0000256" key="1">
    <source>
        <dbReference type="SAM" id="Phobius"/>
    </source>
</evidence>
<gene>
    <name evidence="2" type="ORF">M5X16_17700</name>
    <name evidence="3" type="ORF">PC41400_13250</name>
</gene>
<name>A0A410WVY2_9BACL</name>
<dbReference type="Proteomes" id="UP000288943">
    <property type="component" value="Chromosome"/>
</dbReference>
<reference evidence="3 4" key="1">
    <citation type="submission" date="2018-01" db="EMBL/GenBank/DDBJ databases">
        <title>The whole genome sequencing and assembly of Paenibacillus chitinolyticus KCCM 41400 strain.</title>
        <authorList>
            <person name="Kim J.-Y."/>
            <person name="Park M.-K."/>
            <person name="Lee Y.-J."/>
            <person name="Yi H."/>
            <person name="Bahn Y.-S."/>
            <person name="Kim J.F."/>
            <person name="Lee D.-W."/>
        </authorList>
    </citation>
    <scope>NUCLEOTIDE SEQUENCE [LARGE SCALE GENOMIC DNA]</scope>
    <source>
        <strain evidence="3 4">KCCM 41400</strain>
    </source>
</reference>
<keyword evidence="1" id="KW-0812">Transmembrane</keyword>